<proteinExistence type="predicted"/>
<evidence type="ECO:0000313" key="2">
    <source>
        <dbReference type="EMBL" id="MBF6357146.1"/>
    </source>
</evidence>
<dbReference type="PANTHER" id="PTHR11614">
    <property type="entry name" value="PHOSPHOLIPASE-RELATED"/>
    <property type="match status" value="1"/>
</dbReference>
<dbReference type="PRINTS" id="PR00111">
    <property type="entry name" value="ABHYDROLASE"/>
</dbReference>
<keyword evidence="3" id="KW-1185">Reference proteome</keyword>
<dbReference type="InterPro" id="IPR022742">
    <property type="entry name" value="Hydrolase_4"/>
</dbReference>
<protein>
    <submittedName>
        <fullName evidence="2">Lysophospholipase</fullName>
    </submittedName>
</protein>
<name>A0ABS0DFB3_9NOCA</name>
<gene>
    <name evidence="2" type="ORF">IU449_21810</name>
</gene>
<organism evidence="2 3">
    <name type="scientific">Nocardia higoensis</name>
    <dbReference type="NCBI Taxonomy" id="228599"/>
    <lineage>
        <taxon>Bacteria</taxon>
        <taxon>Bacillati</taxon>
        <taxon>Actinomycetota</taxon>
        <taxon>Actinomycetes</taxon>
        <taxon>Mycobacteriales</taxon>
        <taxon>Nocardiaceae</taxon>
        <taxon>Nocardia</taxon>
    </lineage>
</organism>
<dbReference type="SUPFAM" id="SSF53474">
    <property type="entry name" value="alpha/beta-Hydrolases"/>
    <property type="match status" value="1"/>
</dbReference>
<feature type="domain" description="Serine aminopeptidase S33" evidence="1">
    <location>
        <begin position="26"/>
        <end position="260"/>
    </location>
</feature>
<evidence type="ECO:0000313" key="3">
    <source>
        <dbReference type="Proteomes" id="UP000707731"/>
    </source>
</evidence>
<comment type="caution">
    <text evidence="2">The sequence shown here is derived from an EMBL/GenBank/DDBJ whole genome shotgun (WGS) entry which is preliminary data.</text>
</comment>
<dbReference type="Pfam" id="PF12146">
    <property type="entry name" value="Hydrolase_4"/>
    <property type="match status" value="1"/>
</dbReference>
<sequence>MTQTREDTFEGRGDRVFWRAWLPEGPARAVTVLVHGVAEHSGRYGHVGEFLADSGYAVYALDHIGHGRSGGRRANLDSVDGAADNVEQLRTIARQQHPDVPAFLLGHSMGSLIVLYLATRAPIDVAGIVLSAPPLDIPVGNPLQRLFAPVLSQLTPNLGVLQLDSSTISRDPAVVAAYDNDPLVFRGKLPARTGAEILAATGTVKSRLGALTVPTLVLHGTADTLAAPSSSDMLERGAAARDLTVIRYDGLYHEVFNEPERHTVLGDVQQWIQARLSAQ</sequence>
<dbReference type="PIRSF" id="PIRSF037442">
    <property type="entry name" value="UCP037442_abhydr"/>
    <property type="match status" value="1"/>
</dbReference>
<dbReference type="InterPro" id="IPR000073">
    <property type="entry name" value="AB_hydrolase_1"/>
</dbReference>
<evidence type="ECO:0000259" key="1">
    <source>
        <dbReference type="Pfam" id="PF12146"/>
    </source>
</evidence>
<dbReference type="RefSeq" id="WP_195003966.1">
    <property type="nucleotide sequence ID" value="NZ_JADLQN010000004.1"/>
</dbReference>
<reference evidence="2 3" key="1">
    <citation type="submission" date="2020-10" db="EMBL/GenBank/DDBJ databases">
        <title>Identification of Nocardia species via Next-generation sequencing and recognition of intraspecies genetic diversity.</title>
        <authorList>
            <person name="Li P."/>
            <person name="Li P."/>
            <person name="Lu B."/>
        </authorList>
    </citation>
    <scope>NUCLEOTIDE SEQUENCE [LARGE SCALE GENOMIC DNA]</scope>
    <source>
        <strain evidence="2 3">BJ06-0143</strain>
    </source>
</reference>
<dbReference type="InterPro" id="IPR017208">
    <property type="entry name" value="UCP037442_abhydr"/>
</dbReference>
<dbReference type="EMBL" id="JADLQN010000004">
    <property type="protein sequence ID" value="MBF6357146.1"/>
    <property type="molecule type" value="Genomic_DNA"/>
</dbReference>
<dbReference type="Gene3D" id="3.40.50.1820">
    <property type="entry name" value="alpha/beta hydrolase"/>
    <property type="match status" value="1"/>
</dbReference>
<dbReference type="InterPro" id="IPR051044">
    <property type="entry name" value="MAG_DAG_Lipase"/>
</dbReference>
<dbReference type="Proteomes" id="UP000707731">
    <property type="component" value="Unassembled WGS sequence"/>
</dbReference>
<dbReference type="InterPro" id="IPR029058">
    <property type="entry name" value="AB_hydrolase_fold"/>
</dbReference>
<accession>A0ABS0DFB3</accession>